<feature type="region of interest" description="Disordered" evidence="1">
    <location>
        <begin position="1"/>
        <end position="70"/>
    </location>
</feature>
<dbReference type="OrthoDB" id="1417722at2759"/>
<accession>A0A9Q1GMG6</accession>
<evidence type="ECO:0000313" key="3">
    <source>
        <dbReference type="Proteomes" id="UP001153076"/>
    </source>
</evidence>
<dbReference type="Proteomes" id="UP001153076">
    <property type="component" value="Unassembled WGS sequence"/>
</dbReference>
<proteinExistence type="predicted"/>
<comment type="caution">
    <text evidence="2">The sequence shown here is derived from an EMBL/GenBank/DDBJ whole genome shotgun (WGS) entry which is preliminary data.</text>
</comment>
<sequence length="219" mass="24385">MRKEFTTEGGGDGIMKLWSTSVCRGEEEESSRKVESRKIRQQLLTPEGEEYWGSSTGSDYMPKGVSKNSDGNVSVAEEGDVNLHNVEEIESSKERYKRHRVAGDGVVIRDDRGVGVLVGLDPILCGRVTLDIVVDCVSRFGPVQVEAIMRMVLHMRAFRIGQRLVIFTVFDIGFMTGLPATGRRVEFGGEEVSGDLGRMVRERMAEIVAAKRGKWKCQK</sequence>
<keyword evidence="3" id="KW-1185">Reference proteome</keyword>
<protein>
    <submittedName>
        <fullName evidence="2">Uncharacterized protein</fullName>
    </submittedName>
</protein>
<dbReference type="EMBL" id="JAKOGI010002582">
    <property type="protein sequence ID" value="KAJ8421710.1"/>
    <property type="molecule type" value="Genomic_DNA"/>
</dbReference>
<dbReference type="AlphaFoldDB" id="A0A9Q1GMG6"/>
<evidence type="ECO:0000256" key="1">
    <source>
        <dbReference type="SAM" id="MobiDB-lite"/>
    </source>
</evidence>
<reference evidence="2" key="1">
    <citation type="submission" date="2022-04" db="EMBL/GenBank/DDBJ databases">
        <title>Carnegiea gigantea Genome sequencing and assembly v2.</title>
        <authorList>
            <person name="Copetti D."/>
            <person name="Sanderson M.J."/>
            <person name="Burquez A."/>
            <person name="Wojciechowski M.F."/>
        </authorList>
    </citation>
    <scope>NUCLEOTIDE SEQUENCE</scope>
    <source>
        <strain evidence="2">SGP5-SGP5p</strain>
        <tissue evidence="2">Aerial part</tissue>
    </source>
</reference>
<evidence type="ECO:0000313" key="2">
    <source>
        <dbReference type="EMBL" id="KAJ8421710.1"/>
    </source>
</evidence>
<organism evidence="2 3">
    <name type="scientific">Carnegiea gigantea</name>
    <dbReference type="NCBI Taxonomy" id="171969"/>
    <lineage>
        <taxon>Eukaryota</taxon>
        <taxon>Viridiplantae</taxon>
        <taxon>Streptophyta</taxon>
        <taxon>Embryophyta</taxon>
        <taxon>Tracheophyta</taxon>
        <taxon>Spermatophyta</taxon>
        <taxon>Magnoliopsida</taxon>
        <taxon>eudicotyledons</taxon>
        <taxon>Gunneridae</taxon>
        <taxon>Pentapetalae</taxon>
        <taxon>Caryophyllales</taxon>
        <taxon>Cactineae</taxon>
        <taxon>Cactaceae</taxon>
        <taxon>Cactoideae</taxon>
        <taxon>Echinocereeae</taxon>
        <taxon>Carnegiea</taxon>
    </lineage>
</organism>
<name>A0A9Q1GMG6_9CARY</name>
<gene>
    <name evidence="2" type="ORF">Cgig2_032908</name>
</gene>